<keyword evidence="2" id="KW-0732">Signal</keyword>
<evidence type="ECO:0000313" key="3">
    <source>
        <dbReference type="EMBL" id="MEI5688844.1"/>
    </source>
</evidence>
<reference evidence="3 4" key="1">
    <citation type="journal article" date="2013" name="Int. J. Syst. Evol. Microbiol.">
        <title>Sphingomonas kyungheensis sp. nov., a bacterium with ginsenoside-converting activity isolated from soil of a ginseng field.</title>
        <authorList>
            <person name="Son H.M."/>
            <person name="Yang J.E."/>
            <person name="Park Y."/>
            <person name="Han C.K."/>
            <person name="Kim S.G."/>
            <person name="Kook M."/>
            <person name="Yi T.H."/>
        </authorList>
    </citation>
    <scope>NUCLEOTIDE SEQUENCE [LARGE SCALE GENOMIC DNA]</scope>
    <source>
        <strain evidence="3 4">LMG 26582</strain>
    </source>
</reference>
<evidence type="ECO:0000256" key="1">
    <source>
        <dbReference type="SAM" id="MobiDB-lite"/>
    </source>
</evidence>
<keyword evidence="4" id="KW-1185">Reference proteome</keyword>
<feature type="chain" id="PRO_5046355685" evidence="2">
    <location>
        <begin position="23"/>
        <end position="99"/>
    </location>
</feature>
<accession>A0ABU8H797</accession>
<comment type="caution">
    <text evidence="3">The sequence shown here is derived from an EMBL/GenBank/DDBJ whole genome shotgun (WGS) entry which is preliminary data.</text>
</comment>
<proteinExistence type="predicted"/>
<gene>
    <name evidence="3" type="ORF">V8201_17260</name>
</gene>
<feature type="region of interest" description="Disordered" evidence="1">
    <location>
        <begin position="20"/>
        <end position="42"/>
    </location>
</feature>
<protein>
    <submittedName>
        <fullName evidence="3">Uncharacterized protein</fullName>
    </submittedName>
</protein>
<dbReference type="Proteomes" id="UP001367771">
    <property type="component" value="Unassembled WGS sequence"/>
</dbReference>
<sequence>MVASSALAIAVALAGAPVAAQAAQDRPAGSTTQPADAAVDRGGARLRHPALQADAAGRHADLVPPGEARAALRRMHALMQRGAEAMPTHAGFLSGERTG</sequence>
<feature type="signal peptide" evidence="2">
    <location>
        <begin position="1"/>
        <end position="22"/>
    </location>
</feature>
<feature type="compositionally biased region" description="Low complexity" evidence="1">
    <location>
        <begin position="20"/>
        <end position="29"/>
    </location>
</feature>
<organism evidence="3 4">
    <name type="scientific">Sphingomonas kyungheensis</name>
    <dbReference type="NCBI Taxonomy" id="1069987"/>
    <lineage>
        <taxon>Bacteria</taxon>
        <taxon>Pseudomonadati</taxon>
        <taxon>Pseudomonadota</taxon>
        <taxon>Alphaproteobacteria</taxon>
        <taxon>Sphingomonadales</taxon>
        <taxon>Sphingomonadaceae</taxon>
        <taxon>Sphingomonas</taxon>
    </lineage>
</organism>
<dbReference type="EMBL" id="JBBBDM010000014">
    <property type="protein sequence ID" value="MEI5688844.1"/>
    <property type="molecule type" value="Genomic_DNA"/>
</dbReference>
<evidence type="ECO:0000313" key="4">
    <source>
        <dbReference type="Proteomes" id="UP001367771"/>
    </source>
</evidence>
<name>A0ABU8H797_9SPHN</name>
<evidence type="ECO:0000256" key="2">
    <source>
        <dbReference type="SAM" id="SignalP"/>
    </source>
</evidence>